<feature type="active site" description="Nucleophile" evidence="7">
    <location>
        <position position="149"/>
    </location>
</feature>
<dbReference type="GO" id="GO:0016740">
    <property type="term" value="F:transferase activity"/>
    <property type="evidence" value="ECO:0007669"/>
    <property type="project" value="UniProtKB-KW"/>
</dbReference>
<feature type="domain" description="L,D-TPase catalytic" evidence="8">
    <location>
        <begin position="47"/>
        <end position="177"/>
    </location>
</feature>
<dbReference type="RefSeq" id="WP_340239121.1">
    <property type="nucleotide sequence ID" value="NZ_JBBEWC010000011.1"/>
</dbReference>
<comment type="caution">
    <text evidence="9">The sequence shown here is derived from an EMBL/GenBank/DDBJ whole genome shotgun (WGS) entry which is preliminary data.</text>
</comment>
<gene>
    <name evidence="9" type="ORF">ACFSR2_06245</name>
</gene>
<evidence type="ECO:0000256" key="7">
    <source>
        <dbReference type="PROSITE-ProRule" id="PRU01373"/>
    </source>
</evidence>
<name>A0ABW5J5T1_9BACT</name>
<evidence type="ECO:0000256" key="6">
    <source>
        <dbReference type="ARBA" id="ARBA00023316"/>
    </source>
</evidence>
<dbReference type="InterPro" id="IPR038063">
    <property type="entry name" value="Transpep_catalytic_dom"/>
</dbReference>
<evidence type="ECO:0000313" key="9">
    <source>
        <dbReference type="EMBL" id="MFD2520474.1"/>
    </source>
</evidence>
<dbReference type="Pfam" id="PF03734">
    <property type="entry name" value="YkuD"/>
    <property type="match status" value="1"/>
</dbReference>
<evidence type="ECO:0000256" key="4">
    <source>
        <dbReference type="ARBA" id="ARBA00022960"/>
    </source>
</evidence>
<keyword evidence="10" id="KW-1185">Reference proteome</keyword>
<dbReference type="Proteomes" id="UP001597510">
    <property type="component" value="Unassembled WGS sequence"/>
</dbReference>
<organism evidence="9 10">
    <name type="scientific">Emticicia soli</name>
    <dbReference type="NCBI Taxonomy" id="2027878"/>
    <lineage>
        <taxon>Bacteria</taxon>
        <taxon>Pseudomonadati</taxon>
        <taxon>Bacteroidota</taxon>
        <taxon>Cytophagia</taxon>
        <taxon>Cytophagales</taxon>
        <taxon>Leadbetterellaceae</taxon>
        <taxon>Emticicia</taxon>
    </lineage>
</organism>
<keyword evidence="5 7" id="KW-0573">Peptidoglycan synthesis</keyword>
<dbReference type="PANTHER" id="PTHR36699:SF1">
    <property type="entry name" value="L,D-TRANSPEPTIDASE YAFK-RELATED"/>
    <property type="match status" value="1"/>
</dbReference>
<accession>A0ABW5J5T1</accession>
<evidence type="ECO:0000313" key="10">
    <source>
        <dbReference type="Proteomes" id="UP001597510"/>
    </source>
</evidence>
<dbReference type="SUPFAM" id="SSF141523">
    <property type="entry name" value="L,D-transpeptidase catalytic domain-like"/>
    <property type="match status" value="1"/>
</dbReference>
<evidence type="ECO:0000256" key="1">
    <source>
        <dbReference type="ARBA" id="ARBA00004752"/>
    </source>
</evidence>
<comment type="pathway">
    <text evidence="1 7">Cell wall biogenesis; peptidoglycan biosynthesis.</text>
</comment>
<keyword evidence="4 7" id="KW-0133">Cell shape</keyword>
<evidence type="ECO:0000256" key="5">
    <source>
        <dbReference type="ARBA" id="ARBA00022984"/>
    </source>
</evidence>
<evidence type="ECO:0000256" key="3">
    <source>
        <dbReference type="ARBA" id="ARBA00022679"/>
    </source>
</evidence>
<dbReference type="EMBL" id="JBHULC010000005">
    <property type="protein sequence ID" value="MFD2520474.1"/>
    <property type="molecule type" value="Genomic_DNA"/>
</dbReference>
<dbReference type="InterPro" id="IPR005490">
    <property type="entry name" value="LD_TPept_cat_dom"/>
</dbReference>
<dbReference type="CDD" id="cd16913">
    <property type="entry name" value="YkuD_like"/>
    <property type="match status" value="1"/>
</dbReference>
<evidence type="ECO:0000256" key="2">
    <source>
        <dbReference type="ARBA" id="ARBA00005992"/>
    </source>
</evidence>
<feature type="active site" description="Proton donor/acceptor" evidence="7">
    <location>
        <position position="141"/>
    </location>
</feature>
<proteinExistence type="inferred from homology"/>
<reference evidence="10" key="1">
    <citation type="journal article" date="2019" name="Int. J. Syst. Evol. Microbiol.">
        <title>The Global Catalogue of Microorganisms (GCM) 10K type strain sequencing project: providing services to taxonomists for standard genome sequencing and annotation.</title>
        <authorList>
            <consortium name="The Broad Institute Genomics Platform"/>
            <consortium name="The Broad Institute Genome Sequencing Center for Infectious Disease"/>
            <person name="Wu L."/>
            <person name="Ma J."/>
        </authorList>
    </citation>
    <scope>NUCLEOTIDE SEQUENCE [LARGE SCALE GENOMIC DNA]</scope>
    <source>
        <strain evidence="10">KCTC 52344</strain>
    </source>
</reference>
<dbReference type="PROSITE" id="PS52029">
    <property type="entry name" value="LD_TPASE"/>
    <property type="match status" value="1"/>
</dbReference>
<sequence>MIPLSLPPDFFEKQLKFERVAHAYASKGKDVDKLLSSKSINTTDFDLFLRAVKQEKKLEIWAKNKSQITYKLIKTYDFCVLSGVLGPKRRSGDKQVPEGVYEVTNFNPQSDYHLSFKINYPNQSDLILSDKQNPGSDIYIHGDCVSIGCIPLGNENIEELYLLAAKVRNAGRPIHVHIFPAHLDEDSYTTLKDKYKADKVLLSFWGNLKSIYDSFEKSKKLPAISVDLAGKYVIR</sequence>
<keyword evidence="3 9" id="KW-0808">Transferase</keyword>
<dbReference type="EC" id="2.-.-.-" evidence="9"/>
<comment type="similarity">
    <text evidence="2">Belongs to the YkuD family.</text>
</comment>
<evidence type="ECO:0000259" key="8">
    <source>
        <dbReference type="PROSITE" id="PS52029"/>
    </source>
</evidence>
<protein>
    <submittedName>
        <fullName evidence="9">Murein L,D-transpeptidase family protein</fullName>
        <ecNumber evidence="9">2.-.-.-</ecNumber>
    </submittedName>
</protein>
<dbReference type="PANTHER" id="PTHR36699">
    <property type="entry name" value="LD-TRANSPEPTIDASE"/>
    <property type="match status" value="1"/>
</dbReference>
<keyword evidence="6 7" id="KW-0961">Cell wall biogenesis/degradation</keyword>